<name>A0A0D8ZR06_9CYAN</name>
<accession>A0A0D8ZR06</accession>
<sequence length="73" mass="7945">MQLVNSTSHGTLWEFTSLLATEQQQGVKAIALCVIAVELQIVKAIALGLSLELKQSKLVIPHQATQKFNLTNS</sequence>
<evidence type="ECO:0000313" key="2">
    <source>
        <dbReference type="Proteomes" id="UP000032452"/>
    </source>
</evidence>
<dbReference type="RefSeq" id="WP_144405755.1">
    <property type="nucleotide sequence ID" value="NZ_CAWMDP010000036.1"/>
</dbReference>
<dbReference type="AlphaFoldDB" id="A0A0D8ZR06"/>
<gene>
    <name evidence="1" type="ORF">UH38_22785</name>
</gene>
<reference evidence="1 2" key="1">
    <citation type="submission" date="2015-02" db="EMBL/GenBank/DDBJ databases">
        <title>Draft genome of a novel marine cyanobacterium (Chroococcales) isolated from South Atlantic Ocean.</title>
        <authorList>
            <person name="Rigonato J."/>
            <person name="Alvarenga D.O."/>
            <person name="Branco L.H."/>
            <person name="Varani A.M."/>
            <person name="Brandini F.P."/>
            <person name="Fiore M.F."/>
        </authorList>
    </citation>
    <scope>NUCLEOTIDE SEQUENCE [LARGE SCALE GENOMIC DNA]</scope>
    <source>
        <strain evidence="1 2">CENA595</strain>
    </source>
</reference>
<proteinExistence type="predicted"/>
<dbReference type="EMBL" id="JYON01000037">
    <property type="protein sequence ID" value="KJH69656.1"/>
    <property type="molecule type" value="Genomic_DNA"/>
</dbReference>
<organism evidence="1 2">
    <name type="scientific">Aliterella atlantica CENA595</name>
    <dbReference type="NCBI Taxonomy" id="1618023"/>
    <lineage>
        <taxon>Bacteria</taxon>
        <taxon>Bacillati</taxon>
        <taxon>Cyanobacteriota</taxon>
        <taxon>Cyanophyceae</taxon>
        <taxon>Chroococcidiopsidales</taxon>
        <taxon>Aliterellaceae</taxon>
        <taxon>Aliterella</taxon>
    </lineage>
</organism>
<protein>
    <submittedName>
        <fullName evidence="1">Uncharacterized protein</fullName>
    </submittedName>
</protein>
<dbReference type="Proteomes" id="UP000032452">
    <property type="component" value="Unassembled WGS sequence"/>
</dbReference>
<comment type="caution">
    <text evidence="1">The sequence shown here is derived from an EMBL/GenBank/DDBJ whole genome shotgun (WGS) entry which is preliminary data.</text>
</comment>
<keyword evidence="2" id="KW-1185">Reference proteome</keyword>
<evidence type="ECO:0000313" key="1">
    <source>
        <dbReference type="EMBL" id="KJH69656.1"/>
    </source>
</evidence>